<gene>
    <name evidence="6" type="ORF">OXPF_31340</name>
</gene>
<dbReference type="Gene3D" id="1.10.357.140">
    <property type="entry name" value="UbiA prenyltransferase"/>
    <property type="match status" value="1"/>
</dbReference>
<evidence type="ECO:0000313" key="6">
    <source>
        <dbReference type="EMBL" id="KPU43692.1"/>
    </source>
</evidence>
<evidence type="ECO:0000256" key="1">
    <source>
        <dbReference type="ARBA" id="ARBA00004141"/>
    </source>
</evidence>
<dbReference type="STRING" id="36849.OXPF_31340"/>
<keyword evidence="2 5" id="KW-0812">Transmembrane</keyword>
<feature type="transmembrane region" description="Helical" evidence="5">
    <location>
        <begin position="50"/>
        <end position="69"/>
    </location>
</feature>
<organism evidence="6 7">
    <name type="scientific">Oxobacter pfennigii</name>
    <dbReference type="NCBI Taxonomy" id="36849"/>
    <lineage>
        <taxon>Bacteria</taxon>
        <taxon>Bacillati</taxon>
        <taxon>Bacillota</taxon>
        <taxon>Clostridia</taxon>
        <taxon>Eubacteriales</taxon>
        <taxon>Clostridiaceae</taxon>
        <taxon>Oxobacter</taxon>
    </lineage>
</organism>
<dbReference type="Pfam" id="PF01040">
    <property type="entry name" value="UbiA"/>
    <property type="match status" value="1"/>
</dbReference>
<sequence>MNLKYIHVEEKVNIINEVFKLCRIKQWIKNGFVAAAIIFSGNFFNIKLLFSTFLTFFMFSFISSCVYILNDIVDVNEDKRHPEKRKRPIAKGTISVSVAIVILLCLFISSIVFSYFINVRLTVILIIYFLINIAYSFKLKNIMIVDVMTIAIGFILRVVSGAIVIDVRLSYWLLICTALVSLYLGFAKRKNELIVMREKAGIHRTILSKYTIEYLDKILIIVMTLTIITYALYVINGTDYKGMILTVPFVLYGTFRYEYLIMNKNFGGSPEDIFIEDKPFLINIIAWVIVSVISIYFVKM</sequence>
<evidence type="ECO:0000256" key="4">
    <source>
        <dbReference type="ARBA" id="ARBA00023136"/>
    </source>
</evidence>
<protein>
    <submittedName>
        <fullName evidence="6">Decaprenyl-phosphate phosphoribosyltransferase</fullName>
        <ecNumber evidence="6">2.4.2.45</ecNumber>
    </submittedName>
</protein>
<feature type="transmembrane region" description="Helical" evidence="5">
    <location>
        <begin position="89"/>
        <end position="109"/>
    </location>
</feature>
<dbReference type="GO" id="GO:0016020">
    <property type="term" value="C:membrane"/>
    <property type="evidence" value="ECO:0007669"/>
    <property type="project" value="UniProtKB-SubCell"/>
</dbReference>
<evidence type="ECO:0000256" key="5">
    <source>
        <dbReference type="SAM" id="Phobius"/>
    </source>
</evidence>
<dbReference type="CDD" id="cd13963">
    <property type="entry name" value="PT_UbiA_2"/>
    <property type="match status" value="1"/>
</dbReference>
<comment type="caution">
    <text evidence="6">The sequence shown here is derived from an EMBL/GenBank/DDBJ whole genome shotgun (WGS) entry which is preliminary data.</text>
</comment>
<keyword evidence="3 5" id="KW-1133">Transmembrane helix</keyword>
<keyword evidence="6" id="KW-0808">Transferase</keyword>
<dbReference type="InterPro" id="IPR044878">
    <property type="entry name" value="UbiA_sf"/>
</dbReference>
<dbReference type="GO" id="GO:0016757">
    <property type="term" value="F:glycosyltransferase activity"/>
    <property type="evidence" value="ECO:0007669"/>
    <property type="project" value="UniProtKB-KW"/>
</dbReference>
<keyword evidence="6" id="KW-0328">Glycosyltransferase</keyword>
<feature type="transmembrane region" description="Helical" evidence="5">
    <location>
        <begin position="115"/>
        <end position="135"/>
    </location>
</feature>
<dbReference type="NCBIfam" id="NF008978">
    <property type="entry name" value="PRK12324.1-4"/>
    <property type="match status" value="1"/>
</dbReference>
<feature type="transmembrane region" description="Helical" evidence="5">
    <location>
        <begin position="280"/>
        <end position="298"/>
    </location>
</feature>
<dbReference type="Proteomes" id="UP000050326">
    <property type="component" value="Unassembled WGS sequence"/>
</dbReference>
<keyword evidence="7" id="KW-1185">Reference proteome</keyword>
<dbReference type="PANTHER" id="PTHR42723">
    <property type="entry name" value="CHLOROPHYLL SYNTHASE"/>
    <property type="match status" value="1"/>
</dbReference>
<feature type="transmembrane region" description="Helical" evidence="5">
    <location>
        <begin position="142"/>
        <end position="163"/>
    </location>
</feature>
<reference evidence="6 7" key="1">
    <citation type="submission" date="2015-09" db="EMBL/GenBank/DDBJ databases">
        <title>Genome sequence of Oxobacter pfennigii DSM 3222.</title>
        <authorList>
            <person name="Poehlein A."/>
            <person name="Bengelsdorf F.R."/>
            <person name="Schiel-Bengelsdorf B."/>
            <person name="Duerre P."/>
            <person name="Daniel R."/>
        </authorList>
    </citation>
    <scope>NUCLEOTIDE SEQUENCE [LARGE SCALE GENOMIC DNA]</scope>
    <source>
        <strain evidence="6 7">DSM 3222</strain>
    </source>
</reference>
<dbReference type="GO" id="GO:0016765">
    <property type="term" value="F:transferase activity, transferring alkyl or aryl (other than methyl) groups"/>
    <property type="evidence" value="ECO:0007669"/>
    <property type="project" value="InterPro"/>
</dbReference>
<evidence type="ECO:0000256" key="2">
    <source>
        <dbReference type="ARBA" id="ARBA00022692"/>
    </source>
</evidence>
<evidence type="ECO:0000313" key="7">
    <source>
        <dbReference type="Proteomes" id="UP000050326"/>
    </source>
</evidence>
<accession>A0A0P8WMF3</accession>
<dbReference type="InterPro" id="IPR000537">
    <property type="entry name" value="UbiA_prenyltransferase"/>
</dbReference>
<feature type="transmembrane region" description="Helical" evidence="5">
    <location>
        <begin position="27"/>
        <end position="44"/>
    </location>
</feature>
<proteinExistence type="predicted"/>
<dbReference type="NCBIfam" id="NF008977">
    <property type="entry name" value="PRK12324.1-2"/>
    <property type="match status" value="1"/>
</dbReference>
<dbReference type="EC" id="2.4.2.45" evidence="6"/>
<dbReference type="AlphaFoldDB" id="A0A0P8WMF3"/>
<feature type="transmembrane region" description="Helical" evidence="5">
    <location>
        <begin position="218"/>
        <end position="236"/>
    </location>
</feature>
<name>A0A0P8WMF3_9CLOT</name>
<dbReference type="EMBL" id="LKET01000039">
    <property type="protein sequence ID" value="KPU43692.1"/>
    <property type="molecule type" value="Genomic_DNA"/>
</dbReference>
<evidence type="ECO:0000256" key="3">
    <source>
        <dbReference type="ARBA" id="ARBA00022989"/>
    </source>
</evidence>
<comment type="subcellular location">
    <subcellularLocation>
        <location evidence="1">Membrane</location>
        <topology evidence="1">Multi-pass membrane protein</topology>
    </subcellularLocation>
</comment>
<dbReference type="InterPro" id="IPR050475">
    <property type="entry name" value="Prenyltransferase_related"/>
</dbReference>
<dbReference type="PANTHER" id="PTHR42723:SF1">
    <property type="entry name" value="CHLOROPHYLL SYNTHASE, CHLOROPLASTIC"/>
    <property type="match status" value="1"/>
</dbReference>
<feature type="transmembrane region" description="Helical" evidence="5">
    <location>
        <begin position="169"/>
        <end position="187"/>
    </location>
</feature>
<dbReference type="RefSeq" id="WP_054876118.1">
    <property type="nucleotide sequence ID" value="NZ_LKET01000039.1"/>
</dbReference>
<keyword evidence="4 5" id="KW-0472">Membrane</keyword>